<protein>
    <submittedName>
        <fullName evidence="1">Uncharacterized protein</fullName>
    </submittedName>
</protein>
<dbReference type="AlphaFoldDB" id="A0A5J4V2D4"/>
<dbReference type="EMBL" id="SNRW01010442">
    <property type="protein sequence ID" value="KAA6376560.1"/>
    <property type="molecule type" value="Genomic_DNA"/>
</dbReference>
<sequence length="113" mass="13041">MSDFADLVNYEYGRVMFISFSTAGCICEEQVYEIWNGLNCNFLFLRDIHQDGNYNTSFPHLPLFARITEEQIEEEGANEELEAQMSNNGYNDNILLQTNIAKATIMNHLIYNS</sequence>
<evidence type="ECO:0000313" key="1">
    <source>
        <dbReference type="EMBL" id="KAA6376560.1"/>
    </source>
</evidence>
<reference evidence="1 2" key="1">
    <citation type="submission" date="2019-03" db="EMBL/GenBank/DDBJ databases">
        <title>Single cell metagenomics reveals metabolic interactions within the superorganism composed of flagellate Streblomastix strix and complex community of Bacteroidetes bacteria on its surface.</title>
        <authorList>
            <person name="Treitli S.C."/>
            <person name="Kolisko M."/>
            <person name="Husnik F."/>
            <person name="Keeling P."/>
            <person name="Hampl V."/>
        </authorList>
    </citation>
    <scope>NUCLEOTIDE SEQUENCE [LARGE SCALE GENOMIC DNA]</scope>
    <source>
        <strain evidence="1">ST1C</strain>
    </source>
</reference>
<comment type="caution">
    <text evidence="1">The sequence shown here is derived from an EMBL/GenBank/DDBJ whole genome shotgun (WGS) entry which is preliminary data.</text>
</comment>
<evidence type="ECO:0000313" key="2">
    <source>
        <dbReference type="Proteomes" id="UP000324800"/>
    </source>
</evidence>
<dbReference type="Proteomes" id="UP000324800">
    <property type="component" value="Unassembled WGS sequence"/>
</dbReference>
<name>A0A5J4V2D4_9EUKA</name>
<organism evidence="1 2">
    <name type="scientific">Streblomastix strix</name>
    <dbReference type="NCBI Taxonomy" id="222440"/>
    <lineage>
        <taxon>Eukaryota</taxon>
        <taxon>Metamonada</taxon>
        <taxon>Preaxostyla</taxon>
        <taxon>Oxymonadida</taxon>
        <taxon>Streblomastigidae</taxon>
        <taxon>Streblomastix</taxon>
    </lineage>
</organism>
<accession>A0A5J4V2D4</accession>
<proteinExistence type="predicted"/>
<gene>
    <name evidence="1" type="ORF">EZS28_027915</name>
</gene>